<reference evidence="12 13" key="1">
    <citation type="submission" date="2016-11" db="EMBL/GenBank/DDBJ databases">
        <title>The macronuclear genome of Stentor coeruleus: a giant cell with tiny introns.</title>
        <authorList>
            <person name="Slabodnick M."/>
            <person name="Ruby J.G."/>
            <person name="Reiff S.B."/>
            <person name="Swart E.C."/>
            <person name="Gosai S."/>
            <person name="Prabakaran S."/>
            <person name="Witkowska E."/>
            <person name="Larue G.E."/>
            <person name="Fisher S."/>
            <person name="Freeman R.M."/>
            <person name="Gunawardena J."/>
            <person name="Chu W."/>
            <person name="Stover N.A."/>
            <person name="Gregory B.D."/>
            <person name="Nowacki M."/>
            <person name="Derisi J."/>
            <person name="Roy S.W."/>
            <person name="Marshall W.F."/>
            <person name="Sood P."/>
        </authorList>
    </citation>
    <scope>NUCLEOTIDE SEQUENCE [LARGE SCALE GENOMIC DNA]</scope>
    <source>
        <strain evidence="12">WM001</strain>
    </source>
</reference>
<feature type="signal peptide" evidence="10">
    <location>
        <begin position="1"/>
        <end position="19"/>
    </location>
</feature>
<evidence type="ECO:0000256" key="8">
    <source>
        <dbReference type="PROSITE-ProRule" id="PRU00175"/>
    </source>
</evidence>
<dbReference type="Pfam" id="PF13639">
    <property type="entry name" value="zf-RING_2"/>
    <property type="match status" value="1"/>
</dbReference>
<name>A0A1R2D1R1_9CILI</name>
<keyword evidence="13" id="KW-1185">Reference proteome</keyword>
<keyword evidence="2 9" id="KW-0812">Transmembrane</keyword>
<evidence type="ECO:0000256" key="4">
    <source>
        <dbReference type="ARBA" id="ARBA00022771"/>
    </source>
</evidence>
<keyword evidence="3" id="KW-0479">Metal-binding</keyword>
<dbReference type="GO" id="GO:0008270">
    <property type="term" value="F:zinc ion binding"/>
    <property type="evidence" value="ECO:0007669"/>
    <property type="project" value="UniProtKB-KW"/>
</dbReference>
<accession>A0A1R2D1R1</accession>
<evidence type="ECO:0000256" key="1">
    <source>
        <dbReference type="ARBA" id="ARBA00004370"/>
    </source>
</evidence>
<gene>
    <name evidence="12" type="ORF">SteCoe_1396</name>
</gene>
<dbReference type="SUPFAM" id="SSF57850">
    <property type="entry name" value="RING/U-box"/>
    <property type="match status" value="1"/>
</dbReference>
<dbReference type="EMBL" id="MPUH01000015">
    <property type="protein sequence ID" value="OMJ95195.1"/>
    <property type="molecule type" value="Genomic_DNA"/>
</dbReference>
<feature type="domain" description="RING-type" evidence="11">
    <location>
        <begin position="339"/>
        <end position="380"/>
    </location>
</feature>
<dbReference type="PANTHER" id="PTHR46539:SF1">
    <property type="entry name" value="E3 UBIQUITIN-PROTEIN LIGASE ATL42"/>
    <property type="match status" value="1"/>
</dbReference>
<evidence type="ECO:0000256" key="3">
    <source>
        <dbReference type="ARBA" id="ARBA00022723"/>
    </source>
</evidence>
<evidence type="ECO:0000256" key="10">
    <source>
        <dbReference type="SAM" id="SignalP"/>
    </source>
</evidence>
<dbReference type="InterPro" id="IPR013083">
    <property type="entry name" value="Znf_RING/FYVE/PHD"/>
</dbReference>
<dbReference type="SMART" id="SM00184">
    <property type="entry name" value="RING"/>
    <property type="match status" value="1"/>
</dbReference>
<comment type="subcellular location">
    <subcellularLocation>
        <location evidence="1">Membrane</location>
    </subcellularLocation>
</comment>
<dbReference type="PROSITE" id="PS50089">
    <property type="entry name" value="ZF_RING_2"/>
    <property type="match status" value="1"/>
</dbReference>
<evidence type="ECO:0000256" key="9">
    <source>
        <dbReference type="SAM" id="Phobius"/>
    </source>
</evidence>
<protein>
    <recommendedName>
        <fullName evidence="11">RING-type domain-containing protein</fullName>
    </recommendedName>
</protein>
<comment type="caution">
    <text evidence="12">The sequence shown here is derived from an EMBL/GenBank/DDBJ whole genome shotgun (WGS) entry which is preliminary data.</text>
</comment>
<dbReference type="InterPro" id="IPR001841">
    <property type="entry name" value="Znf_RING"/>
</dbReference>
<proteinExistence type="predicted"/>
<evidence type="ECO:0000256" key="6">
    <source>
        <dbReference type="ARBA" id="ARBA00022989"/>
    </source>
</evidence>
<dbReference type="AlphaFoldDB" id="A0A1R2D1R1"/>
<feature type="transmembrane region" description="Helical" evidence="9">
    <location>
        <begin position="277"/>
        <end position="299"/>
    </location>
</feature>
<evidence type="ECO:0000256" key="7">
    <source>
        <dbReference type="ARBA" id="ARBA00023136"/>
    </source>
</evidence>
<evidence type="ECO:0000313" key="12">
    <source>
        <dbReference type="EMBL" id="OMJ95195.1"/>
    </source>
</evidence>
<dbReference type="OrthoDB" id="21204at2759"/>
<dbReference type="PANTHER" id="PTHR46539">
    <property type="entry name" value="E3 UBIQUITIN-PROTEIN LIGASE ATL42"/>
    <property type="match status" value="1"/>
</dbReference>
<dbReference type="Gene3D" id="3.30.40.10">
    <property type="entry name" value="Zinc/RING finger domain, C3HC4 (zinc finger)"/>
    <property type="match status" value="1"/>
</dbReference>
<organism evidence="12 13">
    <name type="scientific">Stentor coeruleus</name>
    <dbReference type="NCBI Taxonomy" id="5963"/>
    <lineage>
        <taxon>Eukaryota</taxon>
        <taxon>Sar</taxon>
        <taxon>Alveolata</taxon>
        <taxon>Ciliophora</taxon>
        <taxon>Postciliodesmatophora</taxon>
        <taxon>Heterotrichea</taxon>
        <taxon>Heterotrichida</taxon>
        <taxon>Stentoridae</taxon>
        <taxon>Stentor</taxon>
    </lineage>
</organism>
<dbReference type="GO" id="GO:0016020">
    <property type="term" value="C:membrane"/>
    <property type="evidence" value="ECO:0007669"/>
    <property type="project" value="UniProtKB-SubCell"/>
</dbReference>
<evidence type="ECO:0000313" key="13">
    <source>
        <dbReference type="Proteomes" id="UP000187209"/>
    </source>
</evidence>
<sequence>MQTFISLCALCIFLVEVKALEWTLTQQDKELILSFEDLGISFFTQYHIILSSMSNETSETLLVAKLNSKPKIIKGPPDLRIDADIYDYNSWVSGSQTHKLILTQGNNWFIGIYITPGIKIWNLTINGINTAECFSSCTFHGNCMHSQCLCDDKWVGIDCSIFIQPIIFNKDYAVTLNHNEYMYFSIQSNYSSLCEFKKQPNNILEVYYKTIGAGISDIVGNRDKAGSCILGHANNFKECLISGKSIFSIYSKKSQSLTIKCPYIKISNSSNPKSSSILMSVLLSVASVIIIVWATVAIIKCIKYRRRKRTHHTFTKIIKNERLPVVTFKDLEKKDIDNCPVCLQKYLENSEVRVLECAHFYHKECIDEWFQNNPFCCICKRSYSSSDYIVNVLPVVEDNTRHLSGLNHIQRDNWVDHK</sequence>
<keyword evidence="6 9" id="KW-1133">Transmembrane helix</keyword>
<keyword evidence="10" id="KW-0732">Signal</keyword>
<evidence type="ECO:0000256" key="2">
    <source>
        <dbReference type="ARBA" id="ARBA00022692"/>
    </source>
</evidence>
<keyword evidence="4 8" id="KW-0863">Zinc-finger</keyword>
<dbReference type="Proteomes" id="UP000187209">
    <property type="component" value="Unassembled WGS sequence"/>
</dbReference>
<evidence type="ECO:0000259" key="11">
    <source>
        <dbReference type="PROSITE" id="PS50089"/>
    </source>
</evidence>
<feature type="chain" id="PRO_5012367778" description="RING-type domain-containing protein" evidence="10">
    <location>
        <begin position="20"/>
        <end position="418"/>
    </location>
</feature>
<keyword evidence="7 9" id="KW-0472">Membrane</keyword>
<keyword evidence="5" id="KW-0862">Zinc</keyword>
<evidence type="ECO:0000256" key="5">
    <source>
        <dbReference type="ARBA" id="ARBA00022833"/>
    </source>
</evidence>